<organism evidence="2 3">
    <name type="scientific">Streptomyces griseoflavus Tu4000</name>
    <dbReference type="NCBI Taxonomy" id="467200"/>
    <lineage>
        <taxon>Bacteria</taxon>
        <taxon>Bacillati</taxon>
        <taxon>Actinomycetota</taxon>
        <taxon>Actinomycetes</taxon>
        <taxon>Kitasatosporales</taxon>
        <taxon>Streptomycetaceae</taxon>
        <taxon>Streptomyces</taxon>
    </lineage>
</organism>
<dbReference type="eggNOG" id="COG5549">
    <property type="taxonomic scope" value="Bacteria"/>
</dbReference>
<dbReference type="HOGENOM" id="CLU_873710_0_0_11"/>
<name>D9XZM5_9ACTN</name>
<dbReference type="EMBL" id="GG657758">
    <property type="protein sequence ID" value="EFL42857.1"/>
    <property type="molecule type" value="Genomic_DNA"/>
</dbReference>
<dbReference type="Proteomes" id="UP000002968">
    <property type="component" value="Unassembled WGS sequence"/>
</dbReference>
<dbReference type="InterPro" id="IPR024079">
    <property type="entry name" value="MetalloPept_cat_dom_sf"/>
</dbReference>
<keyword evidence="3" id="KW-1185">Reference proteome</keyword>
<accession>D9XZM5</accession>
<evidence type="ECO:0000313" key="3">
    <source>
        <dbReference type="Proteomes" id="UP000002968"/>
    </source>
</evidence>
<dbReference type="Pfam" id="PF01400">
    <property type="entry name" value="Astacin"/>
    <property type="match status" value="1"/>
</dbReference>
<evidence type="ECO:0000259" key="1">
    <source>
        <dbReference type="SMART" id="SM00235"/>
    </source>
</evidence>
<sequence length="373" mass="41224">MIQGHLSRPRLRRPAPRHGSLWSMTVRHCSLPPQPAPAYPPGLAAERLGALAGGRRLWVNGTVLHYCFFDGGTAGSEIAVPGAARTRWVPWGGAKEQQDVVRECFAEWQGLGTGLTFTEVRDRTEAELRIGFQPGDGCWSAVGREALRVGAHERTMNFGWDLTAPGERATALHQIGHALGMLHEHQSPHAGIHWDDESVYAELAGHPHHWSRERTYHNVLRKLAPEEANGSVWDPQSIMQDGFPPGLILEPEQYRGGVHPPGALSPADKEFVLRRYPPADPPRPPPLVPFRSVPLGLGAGEQADFRIDPPETRDYTVGTFGDADRVLVLFEERDGVPRFLAGRDDGGTPRDATVAARLVKGRRYYVRVRLYCA</sequence>
<feature type="domain" description="Peptidase metallopeptidase" evidence="1">
    <location>
        <begin position="54"/>
        <end position="205"/>
    </location>
</feature>
<dbReference type="Gene3D" id="3.40.390.10">
    <property type="entry name" value="Collagenase (Catalytic Domain)"/>
    <property type="match status" value="1"/>
</dbReference>
<dbReference type="InterPro" id="IPR001506">
    <property type="entry name" value="Peptidase_M12A"/>
</dbReference>
<proteinExistence type="predicted"/>
<protein>
    <submittedName>
        <fullName evidence="2">Regulatory protein</fullName>
    </submittedName>
</protein>
<reference evidence="2" key="1">
    <citation type="submission" date="2009-02" db="EMBL/GenBank/DDBJ databases">
        <title>Annotation of Streptomyces griseoflavus strain Tu4000.</title>
        <authorList>
            <consortium name="The Broad Institute Genome Sequencing Platform"/>
            <consortium name="Broad Institute Microbial Sequencing Center"/>
            <person name="Fischbach M."/>
            <person name="Godfrey P."/>
            <person name="Ward D."/>
            <person name="Young S."/>
            <person name="Zeng Q."/>
            <person name="Koehrsen M."/>
            <person name="Alvarado L."/>
            <person name="Berlin A.M."/>
            <person name="Bochicchio J."/>
            <person name="Borenstein D."/>
            <person name="Chapman S.B."/>
            <person name="Chen Z."/>
            <person name="Engels R."/>
            <person name="Freedman E."/>
            <person name="Gellesch M."/>
            <person name="Goldberg J."/>
            <person name="Griggs A."/>
            <person name="Gujja S."/>
            <person name="Heilman E.R."/>
            <person name="Heiman D.I."/>
            <person name="Hepburn T.A."/>
            <person name="Howarth C."/>
            <person name="Jen D."/>
            <person name="Larson L."/>
            <person name="Lewis B."/>
            <person name="Mehta T."/>
            <person name="Park D."/>
            <person name="Pearson M."/>
            <person name="Richards J."/>
            <person name="Roberts A."/>
            <person name="Saif S."/>
            <person name="Shea T.D."/>
            <person name="Shenoy N."/>
            <person name="Sisk P."/>
            <person name="Stolte C."/>
            <person name="Sykes S.N."/>
            <person name="Thomson T."/>
            <person name="Walk T."/>
            <person name="White J."/>
            <person name="Yandava C."/>
            <person name="Straight P."/>
            <person name="Clardy J."/>
            <person name="Hung D."/>
            <person name="Kolter R."/>
            <person name="Mekalanos J."/>
            <person name="Walker S."/>
            <person name="Walsh C.T."/>
            <person name="Wieland-Brown L.C."/>
            <person name="Haas B."/>
            <person name="Nusbaum C."/>
            <person name="Birren B."/>
        </authorList>
    </citation>
    <scope>NUCLEOTIDE SEQUENCE [LARGE SCALE GENOMIC DNA]</scope>
    <source>
        <strain evidence="2">Tu4000</strain>
    </source>
</reference>
<dbReference type="GO" id="GO:0008270">
    <property type="term" value="F:zinc ion binding"/>
    <property type="evidence" value="ECO:0007669"/>
    <property type="project" value="InterPro"/>
</dbReference>
<gene>
    <name evidence="2" type="ORF">SSRG_05661</name>
</gene>
<dbReference type="GO" id="GO:0004222">
    <property type="term" value="F:metalloendopeptidase activity"/>
    <property type="evidence" value="ECO:0007669"/>
    <property type="project" value="InterPro"/>
</dbReference>
<evidence type="ECO:0000313" key="2">
    <source>
        <dbReference type="EMBL" id="EFL42857.1"/>
    </source>
</evidence>
<feature type="non-terminal residue" evidence="2">
    <location>
        <position position="373"/>
    </location>
</feature>
<dbReference type="GO" id="GO:0006508">
    <property type="term" value="P:proteolysis"/>
    <property type="evidence" value="ECO:0007669"/>
    <property type="project" value="InterPro"/>
</dbReference>
<dbReference type="AlphaFoldDB" id="D9XZM5"/>
<dbReference type="STRING" id="467200.SSRG_05661"/>
<dbReference type="InterPro" id="IPR006026">
    <property type="entry name" value="Peptidase_Metallo"/>
</dbReference>
<dbReference type="SUPFAM" id="SSF55486">
    <property type="entry name" value="Metalloproteases ('zincins'), catalytic domain"/>
    <property type="match status" value="1"/>
</dbReference>
<dbReference type="SMART" id="SM00235">
    <property type="entry name" value="ZnMc"/>
    <property type="match status" value="1"/>
</dbReference>